<accession>A0ABQ5AN84</accession>
<feature type="compositionally biased region" description="Basic and acidic residues" evidence="12">
    <location>
        <begin position="718"/>
        <end position="732"/>
    </location>
</feature>
<keyword evidence="6" id="KW-0229">DNA integration</keyword>
<dbReference type="InterPro" id="IPR001584">
    <property type="entry name" value="Integrase_cat-core"/>
</dbReference>
<evidence type="ECO:0000313" key="14">
    <source>
        <dbReference type="EMBL" id="GJT03776.1"/>
    </source>
</evidence>
<keyword evidence="8" id="KW-0808">Transferase</keyword>
<dbReference type="PANTHER" id="PTHR37984">
    <property type="entry name" value="PROTEIN CBG26694"/>
    <property type="match status" value="1"/>
</dbReference>
<evidence type="ECO:0000256" key="1">
    <source>
        <dbReference type="ARBA" id="ARBA00022670"/>
    </source>
</evidence>
<evidence type="ECO:0000256" key="9">
    <source>
        <dbReference type="ARBA" id="ARBA00023125"/>
    </source>
</evidence>
<evidence type="ECO:0000256" key="3">
    <source>
        <dbReference type="ARBA" id="ARBA00022750"/>
    </source>
</evidence>
<evidence type="ECO:0000256" key="7">
    <source>
        <dbReference type="ARBA" id="ARBA00022918"/>
    </source>
</evidence>
<dbReference type="PANTHER" id="PTHR37984:SF5">
    <property type="entry name" value="PROTEIN NYNRIN-LIKE"/>
    <property type="match status" value="1"/>
</dbReference>
<keyword evidence="9" id="KW-0238">DNA-binding</keyword>
<keyword evidence="7 14" id="KW-0695">RNA-directed DNA polymerase</keyword>
<name>A0ABQ5AN84_9ASTR</name>
<keyword evidence="2" id="KW-0479">Metal-binding</keyword>
<dbReference type="InterPro" id="IPR012337">
    <property type="entry name" value="RNaseH-like_sf"/>
</dbReference>
<evidence type="ECO:0000313" key="15">
    <source>
        <dbReference type="Proteomes" id="UP001151760"/>
    </source>
</evidence>
<evidence type="ECO:0000256" key="8">
    <source>
        <dbReference type="ARBA" id="ARBA00022932"/>
    </source>
</evidence>
<evidence type="ECO:0000256" key="5">
    <source>
        <dbReference type="ARBA" id="ARBA00022842"/>
    </source>
</evidence>
<dbReference type="SUPFAM" id="SSF53098">
    <property type="entry name" value="Ribonuclease H-like"/>
    <property type="match status" value="1"/>
</dbReference>
<dbReference type="InterPro" id="IPR056924">
    <property type="entry name" value="SH3_Tf2-1"/>
</dbReference>
<dbReference type="InterPro" id="IPR043502">
    <property type="entry name" value="DNA/RNA_pol_sf"/>
</dbReference>
<reference evidence="14" key="2">
    <citation type="submission" date="2022-01" db="EMBL/GenBank/DDBJ databases">
        <authorList>
            <person name="Yamashiro T."/>
            <person name="Shiraishi A."/>
            <person name="Satake H."/>
            <person name="Nakayama K."/>
        </authorList>
    </citation>
    <scope>NUCLEOTIDE SEQUENCE</scope>
</reference>
<evidence type="ECO:0000256" key="10">
    <source>
        <dbReference type="ARBA" id="ARBA00023172"/>
    </source>
</evidence>
<dbReference type="PROSITE" id="PS50994">
    <property type="entry name" value="INTEGRASE"/>
    <property type="match status" value="1"/>
</dbReference>
<dbReference type="EMBL" id="BQNB010012455">
    <property type="protein sequence ID" value="GJT03776.1"/>
    <property type="molecule type" value="Genomic_DNA"/>
</dbReference>
<evidence type="ECO:0000256" key="4">
    <source>
        <dbReference type="ARBA" id="ARBA00022801"/>
    </source>
</evidence>
<keyword evidence="8" id="KW-0548">Nucleotidyltransferase</keyword>
<evidence type="ECO:0000259" key="13">
    <source>
        <dbReference type="PROSITE" id="PS50994"/>
    </source>
</evidence>
<dbReference type="Gene3D" id="3.30.420.10">
    <property type="entry name" value="Ribonuclease H-like superfamily/Ribonuclease H"/>
    <property type="match status" value="2"/>
</dbReference>
<keyword evidence="8" id="KW-0239">DNA-directed DNA polymerase</keyword>
<dbReference type="SUPFAM" id="SSF56672">
    <property type="entry name" value="DNA/RNA polymerases"/>
    <property type="match status" value="1"/>
</dbReference>
<keyword evidence="1" id="KW-0645">Protease</keyword>
<keyword evidence="15" id="KW-1185">Reference proteome</keyword>
<dbReference type="Pfam" id="PF17919">
    <property type="entry name" value="RT_RNaseH_2"/>
    <property type="match status" value="1"/>
</dbReference>
<sequence>MFVELIDKRKKHFAKLRAEEIRRKPPTKAQKRNQMCTYLKNMANYKHSQLKNKSFEEIQMLFDNTMKWVDSFVPMDSEVLEVDAEKAELKACLEIVPDDDSDVNIIKADGSAKFYKIFRATLDDLDKQDVLDLYRLEDKIWKAQQDYTLISWRLYDSCGVHLLLLDTRITIHITVEKKYPLTQEMLSRMLSGKLEVNHECEMAYELLKFINYPRLGNPSSTPRTLRSHRSLIVPIFAQSIIKEKLTTTPVLSLPNFDKVFELECDACGTGIGAVLSQEGRPVAFYSEKLNDARQKWSTYEQELYAVVQAMKKWEHYLIQRDNEVVGFDSIKELYISDEDFGNIWMELETKQHQGEFILLDGYLFKGNRLCIPKTSLRSQLIKEVHAGGLSAHLGRDKTIASVESSFYWPQLKKGVGAFVKRCVVCQEGKGKAQNTGLYMPLPVPESHWVDISMDFVLGLLRTQRGVDSMFVVVDRFSKMAHFIPCKKTSDAAHIARRLGTSLNFSSTAHPQTDGQTKAVNRTLGNMIRCLCGEKPKLWDVSLAQAEFAYNSAVHSSTGFSPFEVVYKTSLRHVVDLVDLPGKKNVQANRMVKEVQDTHEVVRANITEANARYKIAADKQRRKKLFQMGDEVMVFLRKERFPVGTYSKLQPKKYGPYKILRKINDNAYVVDLPNNMSISKTFSVSDIHEFHSEDVNEGKHSRTSSSKERGNDEDMIQELAEKYMDHLERAKNK</sequence>
<keyword evidence="11" id="KW-0511">Multifunctional enzyme</keyword>
<gene>
    <name evidence="14" type="ORF">Tco_0838238</name>
</gene>
<dbReference type="Gene3D" id="3.10.20.370">
    <property type="match status" value="1"/>
</dbReference>
<dbReference type="Pfam" id="PF24626">
    <property type="entry name" value="SH3_Tf2-1"/>
    <property type="match status" value="1"/>
</dbReference>
<evidence type="ECO:0000256" key="6">
    <source>
        <dbReference type="ARBA" id="ARBA00022908"/>
    </source>
</evidence>
<dbReference type="Gene3D" id="1.10.340.70">
    <property type="match status" value="1"/>
</dbReference>
<dbReference type="InterPro" id="IPR041577">
    <property type="entry name" value="RT_RNaseH_2"/>
</dbReference>
<evidence type="ECO:0000256" key="2">
    <source>
        <dbReference type="ARBA" id="ARBA00022723"/>
    </source>
</evidence>
<dbReference type="InterPro" id="IPR050951">
    <property type="entry name" value="Retrovirus_Pol_polyprotein"/>
</dbReference>
<dbReference type="GO" id="GO:0003964">
    <property type="term" value="F:RNA-directed DNA polymerase activity"/>
    <property type="evidence" value="ECO:0007669"/>
    <property type="project" value="UniProtKB-KW"/>
</dbReference>
<dbReference type="Pfam" id="PF17921">
    <property type="entry name" value="Integrase_H2C2"/>
    <property type="match status" value="1"/>
</dbReference>
<evidence type="ECO:0000256" key="11">
    <source>
        <dbReference type="ARBA" id="ARBA00023268"/>
    </source>
</evidence>
<dbReference type="InterPro" id="IPR041588">
    <property type="entry name" value="Integrase_H2C2"/>
</dbReference>
<keyword evidence="4" id="KW-0378">Hydrolase</keyword>
<feature type="domain" description="Integrase catalytic" evidence="13">
    <location>
        <begin position="471"/>
        <end position="569"/>
    </location>
</feature>
<dbReference type="InterPro" id="IPR036397">
    <property type="entry name" value="RNaseH_sf"/>
</dbReference>
<keyword evidence="5" id="KW-0460">Magnesium</keyword>
<dbReference type="Proteomes" id="UP001151760">
    <property type="component" value="Unassembled WGS sequence"/>
</dbReference>
<feature type="compositionally biased region" description="Basic and acidic residues" evidence="12">
    <location>
        <begin position="692"/>
        <end position="711"/>
    </location>
</feature>
<evidence type="ECO:0000256" key="12">
    <source>
        <dbReference type="SAM" id="MobiDB-lite"/>
    </source>
</evidence>
<reference evidence="14" key="1">
    <citation type="journal article" date="2022" name="Int. J. Mol. Sci.">
        <title>Draft Genome of Tanacetum Coccineum: Genomic Comparison of Closely Related Tanacetum-Family Plants.</title>
        <authorList>
            <person name="Yamashiro T."/>
            <person name="Shiraishi A."/>
            <person name="Nakayama K."/>
            <person name="Satake H."/>
        </authorList>
    </citation>
    <scope>NUCLEOTIDE SEQUENCE</scope>
</reference>
<protein>
    <submittedName>
        <fullName evidence="14">RNA-directed DNA polymerase</fullName>
    </submittedName>
</protein>
<proteinExistence type="predicted"/>
<organism evidence="14 15">
    <name type="scientific">Tanacetum coccineum</name>
    <dbReference type="NCBI Taxonomy" id="301880"/>
    <lineage>
        <taxon>Eukaryota</taxon>
        <taxon>Viridiplantae</taxon>
        <taxon>Streptophyta</taxon>
        <taxon>Embryophyta</taxon>
        <taxon>Tracheophyta</taxon>
        <taxon>Spermatophyta</taxon>
        <taxon>Magnoliopsida</taxon>
        <taxon>eudicotyledons</taxon>
        <taxon>Gunneridae</taxon>
        <taxon>Pentapetalae</taxon>
        <taxon>asterids</taxon>
        <taxon>campanulids</taxon>
        <taxon>Asterales</taxon>
        <taxon>Asteraceae</taxon>
        <taxon>Asteroideae</taxon>
        <taxon>Anthemideae</taxon>
        <taxon>Anthemidinae</taxon>
        <taxon>Tanacetum</taxon>
    </lineage>
</organism>
<keyword evidence="3" id="KW-0064">Aspartyl protease</keyword>
<keyword evidence="10" id="KW-0233">DNA recombination</keyword>
<feature type="region of interest" description="Disordered" evidence="12">
    <location>
        <begin position="692"/>
        <end position="732"/>
    </location>
</feature>
<comment type="caution">
    <text evidence="14">The sequence shown here is derived from an EMBL/GenBank/DDBJ whole genome shotgun (WGS) entry which is preliminary data.</text>
</comment>